<dbReference type="Gene3D" id="6.20.220.20">
    <property type="entry name" value="Recombination protein O, zinc-binding domain"/>
    <property type="match status" value="1"/>
</dbReference>
<sequence length="250" mass="28394">MQIETKGLIIRENSVGESDRLVTVLTSGEGVVRAFARQANKVKNSKLSATQLFSYSRFTIFKGRDKYIIDDAQPIEVFFDLRRDIERLSLAQYFCELAGALAPQEAEAGDFLRLMLNSFHFLCKGSRPNSQIKAIVEMKMLSLAGYMPNLVCCSGCSCYEAEEMFFLPRKGLIYCRDCFSDFTEPAVRLSRGALTGLRHIIYADFEKLFSFGLSKQGLKELSAASEQYVLSTLERSFNTLEFYRQMKTED</sequence>
<dbReference type="Pfam" id="PF02565">
    <property type="entry name" value="RecO_C"/>
    <property type="match status" value="1"/>
</dbReference>
<dbReference type="SUPFAM" id="SSF57863">
    <property type="entry name" value="ArfGap/RecO-like zinc finger"/>
    <property type="match status" value="1"/>
</dbReference>
<keyword evidence="10" id="KW-1185">Reference proteome</keyword>
<dbReference type="RefSeq" id="WP_219964049.1">
    <property type="nucleotide sequence ID" value="NZ_JAGFNZ010000001.1"/>
</dbReference>
<keyword evidence="4 7" id="KW-0233">DNA recombination</keyword>
<evidence type="ECO:0000256" key="2">
    <source>
        <dbReference type="ARBA" id="ARBA00021310"/>
    </source>
</evidence>
<dbReference type="NCBIfam" id="TIGR00613">
    <property type="entry name" value="reco"/>
    <property type="match status" value="1"/>
</dbReference>
<dbReference type="SUPFAM" id="SSF50249">
    <property type="entry name" value="Nucleic acid-binding proteins"/>
    <property type="match status" value="1"/>
</dbReference>
<evidence type="ECO:0000256" key="5">
    <source>
        <dbReference type="ARBA" id="ARBA00023204"/>
    </source>
</evidence>
<dbReference type="Gene3D" id="1.20.1440.120">
    <property type="entry name" value="Recombination protein O, C-terminal domain"/>
    <property type="match status" value="1"/>
</dbReference>
<dbReference type="InterPro" id="IPR037278">
    <property type="entry name" value="ARFGAP/RecO"/>
</dbReference>
<comment type="function">
    <text evidence="7">Involved in DNA repair and RecF pathway recombination.</text>
</comment>
<evidence type="ECO:0000256" key="4">
    <source>
        <dbReference type="ARBA" id="ARBA00023172"/>
    </source>
</evidence>
<accession>A0ABS7DK37</accession>
<dbReference type="PANTHER" id="PTHR33991">
    <property type="entry name" value="DNA REPAIR PROTEIN RECO"/>
    <property type="match status" value="1"/>
</dbReference>
<comment type="caution">
    <text evidence="9">The sequence shown here is derived from an EMBL/GenBank/DDBJ whole genome shotgun (WGS) entry which is preliminary data.</text>
</comment>
<dbReference type="PANTHER" id="PTHR33991:SF1">
    <property type="entry name" value="DNA REPAIR PROTEIN RECO"/>
    <property type="match status" value="1"/>
</dbReference>
<evidence type="ECO:0000313" key="10">
    <source>
        <dbReference type="Proteomes" id="UP000719942"/>
    </source>
</evidence>
<comment type="similarity">
    <text evidence="1 7">Belongs to the RecO family.</text>
</comment>
<keyword evidence="5 7" id="KW-0234">DNA repair</keyword>
<evidence type="ECO:0000256" key="7">
    <source>
        <dbReference type="HAMAP-Rule" id="MF_00201"/>
    </source>
</evidence>
<proteinExistence type="inferred from homology"/>
<dbReference type="InterPro" id="IPR003717">
    <property type="entry name" value="RecO"/>
</dbReference>
<evidence type="ECO:0000313" key="9">
    <source>
        <dbReference type="EMBL" id="MBW7571654.1"/>
    </source>
</evidence>
<dbReference type="InterPro" id="IPR042242">
    <property type="entry name" value="RecO_C"/>
</dbReference>
<dbReference type="InterPro" id="IPR012340">
    <property type="entry name" value="NA-bd_OB-fold"/>
</dbReference>
<reference evidence="9 10" key="1">
    <citation type="submission" date="2021-03" db="EMBL/GenBank/DDBJ databases">
        <title>Caproiciproducens sp. nov. isolated from feces of cow.</title>
        <authorList>
            <person name="Choi J.-Y."/>
        </authorList>
    </citation>
    <scope>NUCLEOTIDE SEQUENCE [LARGE SCALE GENOMIC DNA]</scope>
    <source>
        <strain evidence="9 10">AGMB10547</strain>
    </source>
</reference>
<keyword evidence="3 7" id="KW-0227">DNA damage</keyword>
<dbReference type="Proteomes" id="UP000719942">
    <property type="component" value="Unassembled WGS sequence"/>
</dbReference>
<dbReference type="InterPro" id="IPR022572">
    <property type="entry name" value="DNA_rep/recomb_RecO_N"/>
</dbReference>
<gene>
    <name evidence="7 9" type="primary">recO</name>
    <name evidence="9" type="ORF">J5W02_02405</name>
</gene>
<dbReference type="Gene3D" id="2.40.50.140">
    <property type="entry name" value="Nucleic acid-binding proteins"/>
    <property type="match status" value="1"/>
</dbReference>
<name>A0ABS7DK37_9FIRM</name>
<dbReference type="HAMAP" id="MF_00201">
    <property type="entry name" value="RecO"/>
    <property type="match status" value="1"/>
</dbReference>
<protein>
    <recommendedName>
        <fullName evidence="2 7">DNA repair protein RecO</fullName>
    </recommendedName>
    <alternativeName>
        <fullName evidence="6 7">Recombination protein O</fullName>
    </alternativeName>
</protein>
<evidence type="ECO:0000256" key="6">
    <source>
        <dbReference type="ARBA" id="ARBA00033409"/>
    </source>
</evidence>
<organism evidence="9 10">
    <name type="scientific">Caproiciproducens faecalis</name>
    <dbReference type="NCBI Taxonomy" id="2820301"/>
    <lineage>
        <taxon>Bacteria</taxon>
        <taxon>Bacillati</taxon>
        <taxon>Bacillota</taxon>
        <taxon>Clostridia</taxon>
        <taxon>Eubacteriales</taxon>
        <taxon>Acutalibacteraceae</taxon>
        <taxon>Caproiciproducens</taxon>
    </lineage>
</organism>
<feature type="domain" description="DNA replication/recombination mediator RecO N-terminal" evidence="8">
    <location>
        <begin position="1"/>
        <end position="78"/>
    </location>
</feature>
<evidence type="ECO:0000256" key="3">
    <source>
        <dbReference type="ARBA" id="ARBA00022763"/>
    </source>
</evidence>
<evidence type="ECO:0000259" key="8">
    <source>
        <dbReference type="Pfam" id="PF11967"/>
    </source>
</evidence>
<dbReference type="EMBL" id="JAGFNZ010000001">
    <property type="protein sequence ID" value="MBW7571654.1"/>
    <property type="molecule type" value="Genomic_DNA"/>
</dbReference>
<dbReference type="Pfam" id="PF11967">
    <property type="entry name" value="RecO_N"/>
    <property type="match status" value="1"/>
</dbReference>
<evidence type="ECO:0000256" key="1">
    <source>
        <dbReference type="ARBA" id="ARBA00007452"/>
    </source>
</evidence>